<dbReference type="Proteomes" id="UP000823388">
    <property type="component" value="Chromosome 3K"/>
</dbReference>
<feature type="region of interest" description="Disordered" evidence="1">
    <location>
        <begin position="114"/>
        <end position="144"/>
    </location>
</feature>
<keyword evidence="3" id="KW-1185">Reference proteome</keyword>
<reference evidence="2" key="1">
    <citation type="submission" date="2020-05" db="EMBL/GenBank/DDBJ databases">
        <title>WGS assembly of Panicum virgatum.</title>
        <authorList>
            <person name="Lovell J.T."/>
            <person name="Jenkins J."/>
            <person name="Shu S."/>
            <person name="Juenger T.E."/>
            <person name="Schmutz J."/>
        </authorList>
    </citation>
    <scope>NUCLEOTIDE SEQUENCE</scope>
    <source>
        <strain evidence="2">AP13</strain>
    </source>
</reference>
<feature type="compositionally biased region" description="Basic and acidic residues" evidence="1">
    <location>
        <begin position="299"/>
        <end position="312"/>
    </location>
</feature>
<evidence type="ECO:0000313" key="2">
    <source>
        <dbReference type="EMBL" id="KAG2623012.1"/>
    </source>
</evidence>
<feature type="compositionally biased region" description="Basic and acidic residues" evidence="1">
    <location>
        <begin position="167"/>
        <end position="179"/>
    </location>
</feature>
<organism evidence="2 3">
    <name type="scientific">Panicum virgatum</name>
    <name type="common">Blackwell switchgrass</name>
    <dbReference type="NCBI Taxonomy" id="38727"/>
    <lineage>
        <taxon>Eukaryota</taxon>
        <taxon>Viridiplantae</taxon>
        <taxon>Streptophyta</taxon>
        <taxon>Embryophyta</taxon>
        <taxon>Tracheophyta</taxon>
        <taxon>Spermatophyta</taxon>
        <taxon>Magnoliopsida</taxon>
        <taxon>Liliopsida</taxon>
        <taxon>Poales</taxon>
        <taxon>Poaceae</taxon>
        <taxon>PACMAD clade</taxon>
        <taxon>Panicoideae</taxon>
        <taxon>Panicodae</taxon>
        <taxon>Paniceae</taxon>
        <taxon>Panicinae</taxon>
        <taxon>Panicum</taxon>
        <taxon>Panicum sect. Hiantes</taxon>
    </lineage>
</organism>
<feature type="compositionally biased region" description="Low complexity" evidence="1">
    <location>
        <begin position="184"/>
        <end position="201"/>
    </location>
</feature>
<dbReference type="AlphaFoldDB" id="A0A8T0UED5"/>
<evidence type="ECO:0000313" key="3">
    <source>
        <dbReference type="Proteomes" id="UP000823388"/>
    </source>
</evidence>
<feature type="region of interest" description="Disordered" evidence="1">
    <location>
        <begin position="163"/>
        <end position="332"/>
    </location>
</feature>
<protein>
    <submittedName>
        <fullName evidence="2">Uncharacterized protein</fullName>
    </submittedName>
</protein>
<proteinExistence type="predicted"/>
<evidence type="ECO:0000256" key="1">
    <source>
        <dbReference type="SAM" id="MobiDB-lite"/>
    </source>
</evidence>
<gene>
    <name evidence="2" type="ORF">PVAP13_3KG027927</name>
</gene>
<name>A0A8T0UED5_PANVG</name>
<sequence length="332" mass="35316">MLCLLGVDEELAACCVSLVGEESAEKAEGILSRWPVPLFDAYQREMGAERRAGRGITHPRWPGLELTRARAMPRGLQVAPDDLALRLDLALDEPSARFKEKECRQCGALSLMGAGPTVAGGGEQGRGLRPSTGDRPEATAALPPTLGRCRALRLLARAAAAAARRLGSRDERERKRGGAELETALAPPRRAARAGLRARGSAPPPPWPPRGDSREQVRAAVPMAAGRRRRVRGSRSTARPAPPSPRVHATAAPASARTVPPPPRRGAAAAQGRRGRPLGREERRGGGAAEGRPPLVPPGERESERVRERERSVINGEGGGTVGWKSDGVHLL</sequence>
<comment type="caution">
    <text evidence="2">The sequence shown here is derived from an EMBL/GenBank/DDBJ whole genome shotgun (WGS) entry which is preliminary data.</text>
</comment>
<dbReference type="EMBL" id="CM029041">
    <property type="protein sequence ID" value="KAG2623012.1"/>
    <property type="molecule type" value="Genomic_DNA"/>
</dbReference>
<accession>A0A8T0UED5</accession>